<feature type="transmembrane region" description="Helical" evidence="7">
    <location>
        <begin position="224"/>
        <end position="246"/>
    </location>
</feature>
<evidence type="ECO:0000313" key="9">
    <source>
        <dbReference type="Proteomes" id="UP001549099"/>
    </source>
</evidence>
<keyword evidence="3" id="KW-1003">Cell membrane</keyword>
<dbReference type="RefSeq" id="WP_354194654.1">
    <property type="nucleotide sequence ID" value="NZ_JBEPLW010000001.1"/>
</dbReference>
<dbReference type="SUPFAM" id="SSF118215">
    <property type="entry name" value="Proton glutamate symport protein"/>
    <property type="match status" value="1"/>
</dbReference>
<dbReference type="PRINTS" id="PR00173">
    <property type="entry name" value="EDTRNSPORT"/>
</dbReference>
<keyword evidence="9" id="KW-1185">Reference proteome</keyword>
<evidence type="ECO:0000256" key="5">
    <source>
        <dbReference type="ARBA" id="ARBA00022989"/>
    </source>
</evidence>
<feature type="transmembrane region" description="Helical" evidence="7">
    <location>
        <begin position="44"/>
        <end position="68"/>
    </location>
</feature>
<keyword evidence="5 7" id="KW-1133">Transmembrane helix</keyword>
<dbReference type="Proteomes" id="UP001549099">
    <property type="component" value="Unassembled WGS sequence"/>
</dbReference>
<evidence type="ECO:0000256" key="1">
    <source>
        <dbReference type="ARBA" id="ARBA00004651"/>
    </source>
</evidence>
<feature type="transmembrane region" description="Helical" evidence="7">
    <location>
        <begin position="193"/>
        <end position="212"/>
    </location>
</feature>
<feature type="transmembrane region" description="Helical" evidence="7">
    <location>
        <begin position="80"/>
        <end position="102"/>
    </location>
</feature>
<dbReference type="EMBL" id="JBEPLW010000001">
    <property type="protein sequence ID" value="MET3574466.1"/>
    <property type="molecule type" value="Genomic_DNA"/>
</dbReference>
<evidence type="ECO:0000256" key="6">
    <source>
        <dbReference type="ARBA" id="ARBA00023136"/>
    </source>
</evidence>
<gene>
    <name evidence="8" type="ORF">ABID49_000342</name>
</gene>
<dbReference type="InterPro" id="IPR001991">
    <property type="entry name" value="Na-dicarboxylate_symporter"/>
</dbReference>
<sequence>MAKLWKRYKEASFILKVSVMFVAGIILGLLIGDQAIVLKPVGTLLIHLLSFVAIPIVFLTVILAVNQMNIATLGKLGAKLIFYYTATTAAAVLIGISLALWISPGKGLTLPHAPVDPPQTPHISDILLQVVPENLFSAFASGDLLAIMFTAIVMGAALSAMNFSKDPQLAEQGQLLGGVVAALNKLFYKILDGVLLVAPIGIGAISAVTFGTQGLGTLLSLSKFLAVFYLGILIHWTVVYTFFLRFAGFHVIPFLKDTKEAYGTAFFTSSSLASLPVAIKSAQKAGISERVANFSLPLGAVFNSDGGALRMGASIVFAANIMDLNLSFSDLFLIVLIGTVISVGTAGVPAAGLITLSVVLGVFGLPLEIVALIAGIDALIGMGGTASNVMGDIVGAAFIDGRKRRKSPAYPE</sequence>
<evidence type="ECO:0000256" key="3">
    <source>
        <dbReference type="ARBA" id="ARBA00022475"/>
    </source>
</evidence>
<name>A0ABV2G852_9BACL</name>
<keyword evidence="2" id="KW-0813">Transport</keyword>
<dbReference type="Pfam" id="PF00375">
    <property type="entry name" value="SDF"/>
    <property type="match status" value="1"/>
</dbReference>
<keyword evidence="4 7" id="KW-0812">Transmembrane</keyword>
<feature type="transmembrane region" description="Helical" evidence="7">
    <location>
        <begin position="12"/>
        <end position="32"/>
    </location>
</feature>
<dbReference type="InterPro" id="IPR036458">
    <property type="entry name" value="Na:dicarbo_symporter_sf"/>
</dbReference>
<evidence type="ECO:0000256" key="7">
    <source>
        <dbReference type="SAM" id="Phobius"/>
    </source>
</evidence>
<comment type="caution">
    <text evidence="8">The sequence shown here is derived from an EMBL/GenBank/DDBJ whole genome shotgun (WGS) entry which is preliminary data.</text>
</comment>
<feature type="transmembrane region" description="Helical" evidence="7">
    <location>
        <begin position="135"/>
        <end position="158"/>
    </location>
</feature>
<reference evidence="8 9" key="1">
    <citation type="submission" date="2024-06" db="EMBL/GenBank/DDBJ databases">
        <title>Genomic Encyclopedia of Type Strains, Phase IV (KMG-IV): sequencing the most valuable type-strain genomes for metagenomic binning, comparative biology and taxonomic classification.</title>
        <authorList>
            <person name="Goeker M."/>
        </authorList>
    </citation>
    <scope>NUCLEOTIDE SEQUENCE [LARGE SCALE GENOMIC DNA]</scope>
    <source>
        <strain evidence="8 9">DSM 26128</strain>
    </source>
</reference>
<feature type="transmembrane region" description="Helical" evidence="7">
    <location>
        <begin position="369"/>
        <end position="399"/>
    </location>
</feature>
<keyword evidence="6 7" id="KW-0472">Membrane</keyword>
<dbReference type="Gene3D" id="1.10.3860.10">
    <property type="entry name" value="Sodium:dicarboxylate symporter"/>
    <property type="match status" value="1"/>
</dbReference>
<organism evidence="8 9">
    <name type="scientific">Bhargavaea ullalensis</name>
    <dbReference type="NCBI Taxonomy" id="1265685"/>
    <lineage>
        <taxon>Bacteria</taxon>
        <taxon>Bacillati</taxon>
        <taxon>Bacillota</taxon>
        <taxon>Bacilli</taxon>
        <taxon>Bacillales</taxon>
        <taxon>Caryophanaceae</taxon>
        <taxon>Bhargavaea</taxon>
    </lineage>
</organism>
<proteinExistence type="predicted"/>
<evidence type="ECO:0000256" key="2">
    <source>
        <dbReference type="ARBA" id="ARBA00022448"/>
    </source>
</evidence>
<evidence type="ECO:0000313" key="8">
    <source>
        <dbReference type="EMBL" id="MET3574466.1"/>
    </source>
</evidence>
<protein>
    <submittedName>
        <fullName evidence="8">Na+/H+-dicarboxylate symporter</fullName>
    </submittedName>
</protein>
<feature type="transmembrane region" description="Helical" evidence="7">
    <location>
        <begin position="331"/>
        <end position="363"/>
    </location>
</feature>
<dbReference type="PANTHER" id="PTHR42865">
    <property type="entry name" value="PROTON/GLUTAMATE-ASPARTATE SYMPORTER"/>
    <property type="match status" value="1"/>
</dbReference>
<dbReference type="PANTHER" id="PTHR42865:SF7">
    <property type="entry name" value="PROTON_GLUTAMATE-ASPARTATE SYMPORTER"/>
    <property type="match status" value="1"/>
</dbReference>
<accession>A0ABV2G852</accession>
<evidence type="ECO:0000256" key="4">
    <source>
        <dbReference type="ARBA" id="ARBA00022692"/>
    </source>
</evidence>
<comment type="subcellular location">
    <subcellularLocation>
        <location evidence="1">Cell membrane</location>
        <topology evidence="1">Multi-pass membrane protein</topology>
    </subcellularLocation>
</comment>